<evidence type="ECO:0000313" key="2">
    <source>
        <dbReference type="EMBL" id="GAQ90571.1"/>
    </source>
</evidence>
<dbReference type="PANTHER" id="PTHR36529:SF1">
    <property type="entry name" value="GLYCOSYLTRANSFERASE"/>
    <property type="match status" value="1"/>
</dbReference>
<sequence length="409" mass="44567">MDSERLGEMRALVIFARLPVPGKVKTRLAAGIGPEAAASFYKAMAEQIVVESAKCNTNIVRYLFHSEPNDREGVQEWMAALGQKDTLKLRVQSTKGDVGGRMRDAFEEVFKTGVDQVVLIGTDIPDLTADVMERAFKALETADVVLGPAADGGYYLIGLKRLHEVLFEGIPWSSSETRAATIAAAERAGLRVAPSSSLPTLADIDTLDDLENWYTSARTEVHVSPTGPGTVATTSTGPPASAGPPAQRRASYPTEHILVVKTTRRDRFLTEFNTHLKDPLLAAGFGRRTIMDVVQTWRPFTKRGYPKRTWAMSFGSVADTDAAWAKYEPLREAVFAQGLLIEKCMPKEEAAPANAAAHVRTTTQHTQAIAAAETLAPTDNATGRNLTPDDLQDLARFLCDRLIKGKTQE</sequence>
<dbReference type="STRING" id="105231.A0A1Y1IN35"/>
<name>A0A1Y1IN35_KLENI</name>
<proteinExistence type="predicted"/>
<evidence type="ECO:0000256" key="1">
    <source>
        <dbReference type="SAM" id="MobiDB-lite"/>
    </source>
</evidence>
<evidence type="ECO:0008006" key="4">
    <source>
        <dbReference type="Google" id="ProtNLM"/>
    </source>
</evidence>
<reference evidence="2 3" key="1">
    <citation type="journal article" date="2014" name="Nat. Commun.">
        <title>Klebsormidium flaccidum genome reveals primary factors for plant terrestrial adaptation.</title>
        <authorList>
            <person name="Hori K."/>
            <person name="Maruyama F."/>
            <person name="Fujisawa T."/>
            <person name="Togashi T."/>
            <person name="Yamamoto N."/>
            <person name="Seo M."/>
            <person name="Sato S."/>
            <person name="Yamada T."/>
            <person name="Mori H."/>
            <person name="Tajima N."/>
            <person name="Moriyama T."/>
            <person name="Ikeuchi M."/>
            <person name="Watanabe M."/>
            <person name="Wada H."/>
            <person name="Kobayashi K."/>
            <person name="Saito M."/>
            <person name="Masuda T."/>
            <person name="Sasaki-Sekimoto Y."/>
            <person name="Mashiguchi K."/>
            <person name="Awai K."/>
            <person name="Shimojima M."/>
            <person name="Masuda S."/>
            <person name="Iwai M."/>
            <person name="Nobusawa T."/>
            <person name="Narise T."/>
            <person name="Kondo S."/>
            <person name="Saito H."/>
            <person name="Sato R."/>
            <person name="Murakawa M."/>
            <person name="Ihara Y."/>
            <person name="Oshima-Yamada Y."/>
            <person name="Ohtaka K."/>
            <person name="Satoh M."/>
            <person name="Sonobe K."/>
            <person name="Ishii M."/>
            <person name="Ohtani R."/>
            <person name="Kanamori-Sato M."/>
            <person name="Honoki R."/>
            <person name="Miyazaki D."/>
            <person name="Mochizuki H."/>
            <person name="Umetsu J."/>
            <person name="Higashi K."/>
            <person name="Shibata D."/>
            <person name="Kamiya Y."/>
            <person name="Sato N."/>
            <person name="Nakamura Y."/>
            <person name="Tabata S."/>
            <person name="Ida S."/>
            <person name="Kurokawa K."/>
            <person name="Ohta H."/>
        </authorList>
    </citation>
    <scope>NUCLEOTIDE SEQUENCE [LARGE SCALE GENOMIC DNA]</scope>
    <source>
        <strain evidence="2 3">NIES-2285</strain>
    </source>
</reference>
<accession>A0A1Y1IN35</accession>
<feature type="compositionally biased region" description="Low complexity" evidence="1">
    <location>
        <begin position="223"/>
        <end position="246"/>
    </location>
</feature>
<keyword evidence="3" id="KW-1185">Reference proteome</keyword>
<dbReference type="OrthoDB" id="2018156at2759"/>
<dbReference type="InterPro" id="IPR029044">
    <property type="entry name" value="Nucleotide-diphossugar_trans"/>
</dbReference>
<dbReference type="SUPFAM" id="SSF53448">
    <property type="entry name" value="Nucleotide-diphospho-sugar transferases"/>
    <property type="match status" value="1"/>
</dbReference>
<evidence type="ECO:0000313" key="3">
    <source>
        <dbReference type="Proteomes" id="UP000054558"/>
    </source>
</evidence>
<protein>
    <recommendedName>
        <fullName evidence="4">Glycosyltransferase</fullName>
    </recommendedName>
</protein>
<dbReference type="EMBL" id="DF237606">
    <property type="protein sequence ID" value="GAQ90571.1"/>
    <property type="molecule type" value="Genomic_DNA"/>
</dbReference>
<dbReference type="AlphaFoldDB" id="A0A1Y1IN35"/>
<gene>
    <name evidence="2" type="ORF">KFL_006570060</name>
</gene>
<dbReference type="Pfam" id="PF09837">
    <property type="entry name" value="DUF2064"/>
    <property type="match status" value="1"/>
</dbReference>
<organism evidence="2 3">
    <name type="scientific">Klebsormidium nitens</name>
    <name type="common">Green alga</name>
    <name type="synonym">Ulothrix nitens</name>
    <dbReference type="NCBI Taxonomy" id="105231"/>
    <lineage>
        <taxon>Eukaryota</taxon>
        <taxon>Viridiplantae</taxon>
        <taxon>Streptophyta</taxon>
        <taxon>Klebsormidiophyceae</taxon>
        <taxon>Klebsormidiales</taxon>
        <taxon>Klebsormidiaceae</taxon>
        <taxon>Klebsormidium</taxon>
    </lineage>
</organism>
<dbReference type="NCBIfam" id="TIGR04282">
    <property type="entry name" value="glyco_like_cofC"/>
    <property type="match status" value="1"/>
</dbReference>
<dbReference type="PANTHER" id="PTHR36529">
    <property type="entry name" value="SLL1095 PROTEIN"/>
    <property type="match status" value="1"/>
</dbReference>
<dbReference type="Proteomes" id="UP000054558">
    <property type="component" value="Unassembled WGS sequence"/>
</dbReference>
<dbReference type="Gene3D" id="3.90.550.10">
    <property type="entry name" value="Spore Coat Polysaccharide Biosynthesis Protein SpsA, Chain A"/>
    <property type="match status" value="1"/>
</dbReference>
<feature type="region of interest" description="Disordered" evidence="1">
    <location>
        <begin position="221"/>
        <end position="249"/>
    </location>
</feature>
<dbReference type="InterPro" id="IPR018641">
    <property type="entry name" value="Trfase_1_rSAM/seldom-assoc"/>
</dbReference>